<organism evidence="8">
    <name type="scientific">marine metagenome</name>
    <dbReference type="NCBI Taxonomy" id="408172"/>
    <lineage>
        <taxon>unclassified sequences</taxon>
        <taxon>metagenomes</taxon>
        <taxon>ecological metagenomes</taxon>
    </lineage>
</organism>
<dbReference type="NCBIfam" id="TIGR01470">
    <property type="entry name" value="cysG_Nterm"/>
    <property type="match status" value="1"/>
</dbReference>
<protein>
    <recommendedName>
        <fullName evidence="2">precorrin-2 dehydrogenase</fullName>
        <ecNumber evidence="2">1.3.1.76</ecNumber>
    </recommendedName>
</protein>
<dbReference type="PANTHER" id="PTHR35330">
    <property type="entry name" value="SIROHEME BIOSYNTHESIS PROTEIN MET8"/>
    <property type="match status" value="1"/>
</dbReference>
<dbReference type="Gene3D" id="3.40.50.720">
    <property type="entry name" value="NAD(P)-binding Rossmann-like Domain"/>
    <property type="match status" value="1"/>
</dbReference>
<dbReference type="InterPro" id="IPR028161">
    <property type="entry name" value="Met8-like"/>
</dbReference>
<dbReference type="Gene3D" id="1.10.8.610">
    <property type="entry name" value="SirC, precorrin-2 dehydrogenase, C-terminal helical domain-like"/>
    <property type="match status" value="1"/>
</dbReference>
<dbReference type="InterPro" id="IPR036291">
    <property type="entry name" value="NAD(P)-bd_dom_sf"/>
</dbReference>
<keyword evidence="3" id="KW-0560">Oxidoreductase</keyword>
<dbReference type="InterPro" id="IPR006367">
    <property type="entry name" value="Sirohaem_synthase_N"/>
</dbReference>
<evidence type="ECO:0000256" key="1">
    <source>
        <dbReference type="ARBA" id="ARBA00005010"/>
    </source>
</evidence>
<dbReference type="SUPFAM" id="SSF51735">
    <property type="entry name" value="NAD(P)-binding Rossmann-fold domains"/>
    <property type="match status" value="1"/>
</dbReference>
<accession>A0A382SB51</accession>
<dbReference type="Pfam" id="PF13241">
    <property type="entry name" value="NAD_binding_7"/>
    <property type="match status" value="1"/>
</dbReference>
<reference evidence="8" key="1">
    <citation type="submission" date="2018-05" db="EMBL/GenBank/DDBJ databases">
        <authorList>
            <person name="Lanie J.A."/>
            <person name="Ng W.-L."/>
            <person name="Kazmierczak K.M."/>
            <person name="Andrzejewski T.M."/>
            <person name="Davidsen T.M."/>
            <person name="Wayne K.J."/>
            <person name="Tettelin H."/>
            <person name="Glass J.I."/>
            <person name="Rusch D."/>
            <person name="Podicherti R."/>
            <person name="Tsui H.-C.T."/>
            <person name="Winkler M.E."/>
        </authorList>
    </citation>
    <scope>NUCLEOTIDE SEQUENCE</scope>
</reference>
<dbReference type="GO" id="GO:0043115">
    <property type="term" value="F:precorrin-2 dehydrogenase activity"/>
    <property type="evidence" value="ECO:0007669"/>
    <property type="project" value="UniProtKB-EC"/>
</dbReference>
<evidence type="ECO:0000256" key="5">
    <source>
        <dbReference type="ARBA" id="ARBA00023244"/>
    </source>
</evidence>
<dbReference type="EMBL" id="UINC01127325">
    <property type="protein sequence ID" value="SVD06368.1"/>
    <property type="molecule type" value="Genomic_DNA"/>
</dbReference>
<keyword evidence="5" id="KW-0627">Porphyrin biosynthesis</keyword>
<evidence type="ECO:0000256" key="3">
    <source>
        <dbReference type="ARBA" id="ARBA00023002"/>
    </source>
</evidence>
<evidence type="ECO:0000256" key="7">
    <source>
        <dbReference type="SAM" id="MobiDB-lite"/>
    </source>
</evidence>
<dbReference type="InterPro" id="IPR042518">
    <property type="entry name" value="SirC_C"/>
</dbReference>
<dbReference type="AlphaFoldDB" id="A0A382SB51"/>
<feature type="non-terminal residue" evidence="8">
    <location>
        <position position="1"/>
    </location>
</feature>
<keyword evidence="4" id="KW-0520">NAD</keyword>
<dbReference type="GO" id="GO:0004325">
    <property type="term" value="F:ferrochelatase activity"/>
    <property type="evidence" value="ECO:0007669"/>
    <property type="project" value="InterPro"/>
</dbReference>
<gene>
    <name evidence="8" type="ORF">METZ01_LOCUS359222</name>
</gene>
<feature type="region of interest" description="Disordered" evidence="7">
    <location>
        <begin position="1"/>
        <end position="21"/>
    </location>
</feature>
<comment type="catalytic activity">
    <reaction evidence="6">
        <text>precorrin-2 + NAD(+) = sirohydrochlorin + NADH + 2 H(+)</text>
        <dbReference type="Rhea" id="RHEA:15613"/>
        <dbReference type="ChEBI" id="CHEBI:15378"/>
        <dbReference type="ChEBI" id="CHEBI:57540"/>
        <dbReference type="ChEBI" id="CHEBI:57945"/>
        <dbReference type="ChEBI" id="CHEBI:58351"/>
        <dbReference type="ChEBI" id="CHEBI:58827"/>
        <dbReference type="EC" id="1.3.1.76"/>
    </reaction>
</comment>
<dbReference type="SUPFAM" id="SSF75615">
    <property type="entry name" value="Siroheme synthase middle domains-like"/>
    <property type="match status" value="1"/>
</dbReference>
<comment type="pathway">
    <text evidence="1">Porphyrin-containing compound metabolism; siroheme biosynthesis; sirohydrochlorin from precorrin-2: step 1/1.</text>
</comment>
<evidence type="ECO:0000256" key="2">
    <source>
        <dbReference type="ARBA" id="ARBA00012400"/>
    </source>
</evidence>
<dbReference type="GO" id="GO:0019354">
    <property type="term" value="P:siroheme biosynthetic process"/>
    <property type="evidence" value="ECO:0007669"/>
    <property type="project" value="UniProtKB-UniPathway"/>
</dbReference>
<dbReference type="UniPathway" id="UPA00262">
    <property type="reaction ID" value="UER00222"/>
</dbReference>
<name>A0A382SB51_9ZZZZ</name>
<evidence type="ECO:0000256" key="6">
    <source>
        <dbReference type="ARBA" id="ARBA00047561"/>
    </source>
</evidence>
<dbReference type="EC" id="1.3.1.76" evidence="2"/>
<evidence type="ECO:0000256" key="4">
    <source>
        <dbReference type="ARBA" id="ARBA00023027"/>
    </source>
</evidence>
<dbReference type="PANTHER" id="PTHR35330:SF1">
    <property type="entry name" value="SIROHEME BIOSYNTHESIS PROTEIN MET8"/>
    <property type="match status" value="1"/>
</dbReference>
<evidence type="ECO:0000313" key="8">
    <source>
        <dbReference type="EMBL" id="SVD06368.1"/>
    </source>
</evidence>
<sequence length="242" mass="26733">VTSKNETASSGDPYGDTAATKTELNPGFQVNVDVAGRACLVVGGSGEAEDKSGRLLTAGAAVTIVSPEVTPSLQGWAEQGRLNWHRRGFDEADLEGVFMVMNTDRANEEFCRRVYDLAHARGILTNTYDRMDLSDFGMAALIAPGHLRLSISTSNASPSLARRLREELEELFDEEFEDYLESLGKVRAHVRVHVGDFGERRRILRSLVEGFRLEGRLRLPPDWQRQADEAMAVGNTQAPRTL</sequence>
<proteinExistence type="predicted"/>
<feature type="compositionally biased region" description="Polar residues" evidence="7">
    <location>
        <begin position="1"/>
        <end position="10"/>
    </location>
</feature>